<dbReference type="EMBL" id="MU826358">
    <property type="protein sequence ID" value="KAJ7379345.1"/>
    <property type="molecule type" value="Genomic_DNA"/>
</dbReference>
<accession>A0A9W9ZDN2</accession>
<gene>
    <name evidence="1" type="ORF">OS493_016579</name>
</gene>
<name>A0A9W9ZDN2_9CNID</name>
<protein>
    <submittedName>
        <fullName evidence="1">Uncharacterized protein</fullName>
    </submittedName>
</protein>
<evidence type="ECO:0000313" key="2">
    <source>
        <dbReference type="Proteomes" id="UP001163046"/>
    </source>
</evidence>
<reference evidence="1" key="1">
    <citation type="submission" date="2023-01" db="EMBL/GenBank/DDBJ databases">
        <title>Genome assembly of the deep-sea coral Lophelia pertusa.</title>
        <authorList>
            <person name="Herrera S."/>
            <person name="Cordes E."/>
        </authorList>
    </citation>
    <scope>NUCLEOTIDE SEQUENCE</scope>
    <source>
        <strain evidence="1">USNM1676648</strain>
        <tissue evidence="1">Polyp</tissue>
    </source>
</reference>
<organism evidence="1 2">
    <name type="scientific">Desmophyllum pertusum</name>
    <dbReference type="NCBI Taxonomy" id="174260"/>
    <lineage>
        <taxon>Eukaryota</taxon>
        <taxon>Metazoa</taxon>
        <taxon>Cnidaria</taxon>
        <taxon>Anthozoa</taxon>
        <taxon>Hexacorallia</taxon>
        <taxon>Scleractinia</taxon>
        <taxon>Caryophylliina</taxon>
        <taxon>Caryophylliidae</taxon>
        <taxon>Desmophyllum</taxon>
    </lineage>
</organism>
<evidence type="ECO:0000313" key="1">
    <source>
        <dbReference type="EMBL" id="KAJ7379345.1"/>
    </source>
</evidence>
<proteinExistence type="predicted"/>
<dbReference type="AlphaFoldDB" id="A0A9W9ZDN2"/>
<dbReference type="Proteomes" id="UP001163046">
    <property type="component" value="Unassembled WGS sequence"/>
</dbReference>
<comment type="caution">
    <text evidence="1">The sequence shown here is derived from an EMBL/GenBank/DDBJ whole genome shotgun (WGS) entry which is preliminary data.</text>
</comment>
<sequence length="167" mass="17863">MEVDESNGQDELNEVSLQQEAPCTIDAKALEENGGHLSFASTFSADGQVPSLAELSTGVKRKPTDQIDDQVNKHLHLDPETSDGFADLATLVNMSSAVSLAVSQEVNSQTFSTTAIGQWWPTHLSLGTRSSKCNIKFVCSCCSTGSGSADSRVFNHSSNPACCHQRQ</sequence>
<keyword evidence="2" id="KW-1185">Reference proteome</keyword>